<dbReference type="Gene3D" id="3.40.50.620">
    <property type="entry name" value="HUPs"/>
    <property type="match status" value="1"/>
</dbReference>
<dbReference type="PANTHER" id="PTHR43169">
    <property type="entry name" value="EXSB FAMILY PROTEIN"/>
    <property type="match status" value="1"/>
</dbReference>
<dbReference type="SUPFAM" id="SSF52402">
    <property type="entry name" value="Adenine nucleotide alpha hydrolases-like"/>
    <property type="match status" value="1"/>
</dbReference>
<dbReference type="NCBIfam" id="TIGR00268">
    <property type="entry name" value="ATP-dependent sacrificial sulfur transferase LarE"/>
    <property type="match status" value="1"/>
</dbReference>
<dbReference type="GO" id="GO:0016783">
    <property type="term" value="F:sulfurtransferase activity"/>
    <property type="evidence" value="ECO:0007669"/>
    <property type="project" value="InterPro"/>
</dbReference>
<dbReference type="PIRSF" id="PIRSF006661">
    <property type="entry name" value="PP-lp_UCP006661"/>
    <property type="match status" value="1"/>
</dbReference>
<accession>A0A3B1DMH5</accession>
<sequence>MTSLSQKTQKLLTLLKSYGSVAVAFSAGVDSTVVAKAAFLACGKKAIAVTSVSPSLATGEKEAAIGLAEQIGIEHRLIATDEFTNNDYLKNEPNRCYFCKTTLYNHLEKLLPMLEVDVIVNGANCDDLGDYRPGMLAATEHHVKSPLIDAGFTKADVRAVAKEWGLPIWDKPATPCLSSRLAYGVAVTPERLQRVDAAEQFLKQKFDLQELRVRHEANDLARIEVPVDALPRLLETTCRELITNKLLSLGFQYVTIDLNGFRSGSMNDGLHIIQ</sequence>
<dbReference type="InterPro" id="IPR052188">
    <property type="entry name" value="Ni-pincer_cofactor_biosynth"/>
</dbReference>
<dbReference type="InterPro" id="IPR005232">
    <property type="entry name" value="LarE"/>
</dbReference>
<gene>
    <name evidence="1" type="ORF">MNBD_PLANCTO02-2963</name>
</gene>
<dbReference type="CDD" id="cd01990">
    <property type="entry name" value="LarE-like"/>
    <property type="match status" value="1"/>
</dbReference>
<dbReference type="AlphaFoldDB" id="A0A3B1DMH5"/>
<evidence type="ECO:0000313" key="1">
    <source>
        <dbReference type="EMBL" id="VAX40131.1"/>
    </source>
</evidence>
<protein>
    <submittedName>
        <fullName evidence="1">ATP-utilizing enzyme of the PP-loop superfamily</fullName>
    </submittedName>
</protein>
<proteinExistence type="predicted"/>
<dbReference type="InterPro" id="IPR014729">
    <property type="entry name" value="Rossmann-like_a/b/a_fold"/>
</dbReference>
<reference evidence="1" key="1">
    <citation type="submission" date="2018-06" db="EMBL/GenBank/DDBJ databases">
        <authorList>
            <person name="Zhirakovskaya E."/>
        </authorList>
    </citation>
    <scope>NUCLEOTIDE SEQUENCE</scope>
</reference>
<dbReference type="EMBL" id="UOGL01000403">
    <property type="protein sequence ID" value="VAX40131.1"/>
    <property type="molecule type" value="Genomic_DNA"/>
</dbReference>
<dbReference type="PANTHER" id="PTHR43169:SF2">
    <property type="entry name" value="NAD_GMP SYNTHASE DOMAIN-CONTAINING PROTEIN"/>
    <property type="match status" value="1"/>
</dbReference>
<organism evidence="1">
    <name type="scientific">hydrothermal vent metagenome</name>
    <dbReference type="NCBI Taxonomy" id="652676"/>
    <lineage>
        <taxon>unclassified sequences</taxon>
        <taxon>metagenomes</taxon>
        <taxon>ecological metagenomes</taxon>
    </lineage>
</organism>
<name>A0A3B1DMH5_9ZZZZ</name>